<proteinExistence type="predicted"/>
<evidence type="ECO:0000313" key="1">
    <source>
        <dbReference type="EMBL" id="OLP94218.1"/>
    </source>
</evidence>
<name>A0A1Q9DGB5_SYMMI</name>
<comment type="caution">
    <text evidence="1">The sequence shown here is derived from an EMBL/GenBank/DDBJ whole genome shotgun (WGS) entry which is preliminary data.</text>
</comment>
<reference evidence="1 2" key="1">
    <citation type="submission" date="2016-02" db="EMBL/GenBank/DDBJ databases">
        <title>Genome analysis of coral dinoflagellate symbionts highlights evolutionary adaptations to a symbiotic lifestyle.</title>
        <authorList>
            <person name="Aranda M."/>
            <person name="Li Y."/>
            <person name="Liew Y.J."/>
            <person name="Baumgarten S."/>
            <person name="Simakov O."/>
            <person name="Wilson M."/>
            <person name="Piel J."/>
            <person name="Ashoor H."/>
            <person name="Bougouffa S."/>
            <person name="Bajic V.B."/>
            <person name="Ryu T."/>
            <person name="Ravasi T."/>
            <person name="Bayer T."/>
            <person name="Micklem G."/>
            <person name="Kim H."/>
            <person name="Bhak J."/>
            <person name="Lajeunesse T.C."/>
            <person name="Voolstra C.R."/>
        </authorList>
    </citation>
    <scope>NUCLEOTIDE SEQUENCE [LARGE SCALE GENOMIC DNA]</scope>
    <source>
        <strain evidence="1 2">CCMP2467</strain>
    </source>
</reference>
<keyword evidence="2" id="KW-1185">Reference proteome</keyword>
<dbReference type="AlphaFoldDB" id="A0A1Q9DGB5"/>
<dbReference type="Proteomes" id="UP000186817">
    <property type="component" value="Unassembled WGS sequence"/>
</dbReference>
<dbReference type="EMBL" id="LSRX01000552">
    <property type="protein sequence ID" value="OLP94218.1"/>
    <property type="molecule type" value="Genomic_DNA"/>
</dbReference>
<sequence>MARLRNKDRGLASFAVCFTMPQIANSKLQAWSDRCALIDCSADMEKTDRDGATPLYSAVLESENPREGAFLCCDLSVLPRTAD</sequence>
<accession>A0A1Q9DGB5</accession>
<organism evidence="1 2">
    <name type="scientific">Symbiodinium microadriaticum</name>
    <name type="common">Dinoflagellate</name>
    <name type="synonym">Zooxanthella microadriatica</name>
    <dbReference type="NCBI Taxonomy" id="2951"/>
    <lineage>
        <taxon>Eukaryota</taxon>
        <taxon>Sar</taxon>
        <taxon>Alveolata</taxon>
        <taxon>Dinophyceae</taxon>
        <taxon>Suessiales</taxon>
        <taxon>Symbiodiniaceae</taxon>
        <taxon>Symbiodinium</taxon>
    </lineage>
</organism>
<evidence type="ECO:0000313" key="2">
    <source>
        <dbReference type="Proteomes" id="UP000186817"/>
    </source>
</evidence>
<gene>
    <name evidence="1" type="ORF">AK812_SmicGene23790</name>
</gene>
<protein>
    <submittedName>
        <fullName evidence="1">Uncharacterized protein</fullName>
    </submittedName>
</protein>